<dbReference type="STRING" id="937334.SAMN05444406_10187"/>
<dbReference type="Pfam" id="PF01522">
    <property type="entry name" value="Polysacc_deac_1"/>
    <property type="match status" value="1"/>
</dbReference>
<dbReference type="GO" id="GO:0016020">
    <property type="term" value="C:membrane"/>
    <property type="evidence" value="ECO:0007669"/>
    <property type="project" value="TreeGrafter"/>
</dbReference>
<dbReference type="EMBL" id="FOXR01000001">
    <property type="protein sequence ID" value="SFP61116.1"/>
    <property type="molecule type" value="Genomic_DNA"/>
</dbReference>
<evidence type="ECO:0000313" key="5">
    <source>
        <dbReference type="Proteomes" id="UP000198577"/>
    </source>
</evidence>
<evidence type="ECO:0000259" key="3">
    <source>
        <dbReference type="PROSITE" id="PS51677"/>
    </source>
</evidence>
<dbReference type="RefSeq" id="WP_025746640.1">
    <property type="nucleotide sequence ID" value="NZ_FOXR01000001.1"/>
</dbReference>
<dbReference type="GO" id="GO:0016810">
    <property type="term" value="F:hydrolase activity, acting on carbon-nitrogen (but not peptide) bonds"/>
    <property type="evidence" value="ECO:0007669"/>
    <property type="project" value="InterPro"/>
</dbReference>
<keyword evidence="1" id="KW-0479">Metal-binding</keyword>
<dbReference type="CDD" id="cd10950">
    <property type="entry name" value="CE4_BsYlxY_like"/>
    <property type="match status" value="1"/>
</dbReference>
<evidence type="ECO:0000256" key="2">
    <source>
        <dbReference type="ARBA" id="ARBA00022801"/>
    </source>
</evidence>
<feature type="domain" description="NodB homology" evidence="3">
    <location>
        <begin position="52"/>
        <end position="228"/>
    </location>
</feature>
<dbReference type="GO" id="GO:0046872">
    <property type="term" value="F:metal ion binding"/>
    <property type="evidence" value="ECO:0007669"/>
    <property type="project" value="UniProtKB-KW"/>
</dbReference>
<dbReference type="InterPro" id="IPR002509">
    <property type="entry name" value="NODB_dom"/>
</dbReference>
<name>A0A1I5RT48_9FIRM</name>
<sequence length="236" mass="26746">MVIVLRKRTLILCFAVAALVAFILSSGRGETLYALNYLSSGNPIYKGDGSRPRVAFECNVVWGTEYVPAMLDIFKQHGIKITFFIGGEWAEQNPELLKRMVQEGHELGNHGYSHKYHSKLNFEQNREEIMKAEKAIERITGVKTRLFAPPYGDFNKTTLQAAQSLGYKTIMWSIDTIDWRGDGVDSIIKRVFKNPHNGAFILMHPTEDTIEALPVIINGLRQRGYEIGRISDLLNE</sequence>
<dbReference type="PROSITE" id="PS51677">
    <property type="entry name" value="NODB"/>
    <property type="match status" value="1"/>
</dbReference>
<dbReference type="InterPro" id="IPR050248">
    <property type="entry name" value="Polysacc_deacetylase_ArnD"/>
</dbReference>
<dbReference type="AlphaFoldDB" id="A0A1I5RT48"/>
<dbReference type="Proteomes" id="UP000198577">
    <property type="component" value="Unassembled WGS sequence"/>
</dbReference>
<dbReference type="InterPro" id="IPR011330">
    <property type="entry name" value="Glyco_hydro/deAcase_b/a-brl"/>
</dbReference>
<reference evidence="4 5" key="1">
    <citation type="submission" date="2016-10" db="EMBL/GenBank/DDBJ databases">
        <authorList>
            <person name="de Groot N.N."/>
        </authorList>
    </citation>
    <scope>NUCLEOTIDE SEQUENCE [LARGE SCALE GENOMIC DNA]</scope>
    <source>
        <strain evidence="4 5">DSM 20678</strain>
    </source>
</reference>
<dbReference type="SUPFAM" id="SSF88713">
    <property type="entry name" value="Glycoside hydrolase/deacetylase"/>
    <property type="match status" value="1"/>
</dbReference>
<evidence type="ECO:0000256" key="1">
    <source>
        <dbReference type="ARBA" id="ARBA00022723"/>
    </source>
</evidence>
<dbReference type="GO" id="GO:0005975">
    <property type="term" value="P:carbohydrate metabolic process"/>
    <property type="evidence" value="ECO:0007669"/>
    <property type="project" value="InterPro"/>
</dbReference>
<dbReference type="PANTHER" id="PTHR10587">
    <property type="entry name" value="GLYCOSYL TRANSFERASE-RELATED"/>
    <property type="match status" value="1"/>
</dbReference>
<dbReference type="OrthoDB" id="9806342at2"/>
<protein>
    <submittedName>
        <fullName evidence="4">Polysaccharide deacetylase family sporulation protein PdaB</fullName>
    </submittedName>
</protein>
<dbReference type="Gene3D" id="3.20.20.370">
    <property type="entry name" value="Glycoside hydrolase/deacetylase"/>
    <property type="match status" value="1"/>
</dbReference>
<evidence type="ECO:0000313" key="4">
    <source>
        <dbReference type="EMBL" id="SFP61116.1"/>
    </source>
</evidence>
<proteinExistence type="predicted"/>
<organism evidence="4 5">
    <name type="scientific">Caldicoprobacter faecalis</name>
    <dbReference type="NCBI Taxonomy" id="937334"/>
    <lineage>
        <taxon>Bacteria</taxon>
        <taxon>Bacillati</taxon>
        <taxon>Bacillota</taxon>
        <taxon>Clostridia</taxon>
        <taxon>Caldicoprobacterales</taxon>
        <taxon>Caldicoprobacteraceae</taxon>
        <taxon>Caldicoprobacter</taxon>
    </lineage>
</organism>
<gene>
    <name evidence="4" type="ORF">SAMN05444406_10187</name>
</gene>
<keyword evidence="5" id="KW-1185">Reference proteome</keyword>
<dbReference type="PANTHER" id="PTHR10587:SF133">
    <property type="entry name" value="CHITIN DEACETYLASE 1-RELATED"/>
    <property type="match status" value="1"/>
</dbReference>
<accession>A0A1I5RT48</accession>
<keyword evidence="2" id="KW-0378">Hydrolase</keyword>